<keyword evidence="2" id="KW-1185">Reference proteome</keyword>
<dbReference type="Proteomes" id="UP000265520">
    <property type="component" value="Unassembled WGS sequence"/>
</dbReference>
<feature type="non-terminal residue" evidence="1">
    <location>
        <position position="1"/>
    </location>
</feature>
<sequence length="39" mass="3930">VTCAARSVALLGLAGFWILCCAQGCAALRAGLVVSVDFC</sequence>
<evidence type="ECO:0000313" key="2">
    <source>
        <dbReference type="Proteomes" id="UP000265520"/>
    </source>
</evidence>
<proteinExistence type="predicted"/>
<name>A0A392R0M6_9FABA</name>
<reference evidence="1 2" key="1">
    <citation type="journal article" date="2018" name="Front. Plant Sci.">
        <title>Red Clover (Trifolium pratense) and Zigzag Clover (T. medium) - A Picture of Genomic Similarities and Differences.</title>
        <authorList>
            <person name="Dluhosova J."/>
            <person name="Istvanek J."/>
            <person name="Nedelnik J."/>
            <person name="Repkova J."/>
        </authorList>
    </citation>
    <scope>NUCLEOTIDE SEQUENCE [LARGE SCALE GENOMIC DNA]</scope>
    <source>
        <strain evidence="2">cv. 10/8</strain>
        <tissue evidence="1">Leaf</tissue>
    </source>
</reference>
<comment type="caution">
    <text evidence="1">The sequence shown here is derived from an EMBL/GenBank/DDBJ whole genome shotgun (WGS) entry which is preliminary data.</text>
</comment>
<protein>
    <submittedName>
        <fullName evidence="1">Uncharacterized protein</fullName>
    </submittedName>
</protein>
<accession>A0A392R0M6</accession>
<dbReference type="EMBL" id="LXQA010173937">
    <property type="protein sequence ID" value="MCI29644.1"/>
    <property type="molecule type" value="Genomic_DNA"/>
</dbReference>
<dbReference type="AlphaFoldDB" id="A0A392R0M6"/>
<evidence type="ECO:0000313" key="1">
    <source>
        <dbReference type="EMBL" id="MCI29644.1"/>
    </source>
</evidence>
<organism evidence="1 2">
    <name type="scientific">Trifolium medium</name>
    <dbReference type="NCBI Taxonomy" id="97028"/>
    <lineage>
        <taxon>Eukaryota</taxon>
        <taxon>Viridiplantae</taxon>
        <taxon>Streptophyta</taxon>
        <taxon>Embryophyta</taxon>
        <taxon>Tracheophyta</taxon>
        <taxon>Spermatophyta</taxon>
        <taxon>Magnoliopsida</taxon>
        <taxon>eudicotyledons</taxon>
        <taxon>Gunneridae</taxon>
        <taxon>Pentapetalae</taxon>
        <taxon>rosids</taxon>
        <taxon>fabids</taxon>
        <taxon>Fabales</taxon>
        <taxon>Fabaceae</taxon>
        <taxon>Papilionoideae</taxon>
        <taxon>50 kb inversion clade</taxon>
        <taxon>NPAAA clade</taxon>
        <taxon>Hologalegina</taxon>
        <taxon>IRL clade</taxon>
        <taxon>Trifolieae</taxon>
        <taxon>Trifolium</taxon>
    </lineage>
</organism>